<evidence type="ECO:0000313" key="2">
    <source>
        <dbReference type="Proteomes" id="UP000823775"/>
    </source>
</evidence>
<evidence type="ECO:0000313" key="1">
    <source>
        <dbReference type="EMBL" id="MCD7466670.1"/>
    </source>
</evidence>
<proteinExistence type="predicted"/>
<keyword evidence="2" id="KW-1185">Reference proteome</keyword>
<organism evidence="1 2">
    <name type="scientific">Datura stramonium</name>
    <name type="common">Jimsonweed</name>
    <name type="synonym">Common thornapple</name>
    <dbReference type="NCBI Taxonomy" id="4076"/>
    <lineage>
        <taxon>Eukaryota</taxon>
        <taxon>Viridiplantae</taxon>
        <taxon>Streptophyta</taxon>
        <taxon>Embryophyta</taxon>
        <taxon>Tracheophyta</taxon>
        <taxon>Spermatophyta</taxon>
        <taxon>Magnoliopsida</taxon>
        <taxon>eudicotyledons</taxon>
        <taxon>Gunneridae</taxon>
        <taxon>Pentapetalae</taxon>
        <taxon>asterids</taxon>
        <taxon>lamiids</taxon>
        <taxon>Solanales</taxon>
        <taxon>Solanaceae</taxon>
        <taxon>Solanoideae</taxon>
        <taxon>Datureae</taxon>
        <taxon>Datura</taxon>
    </lineage>
</organism>
<accession>A0ABS8T5K1</accession>
<gene>
    <name evidence="1" type="ORF">HAX54_003596</name>
</gene>
<dbReference type="EMBL" id="JACEIK010001163">
    <property type="protein sequence ID" value="MCD7466670.1"/>
    <property type="molecule type" value="Genomic_DNA"/>
</dbReference>
<reference evidence="1 2" key="1">
    <citation type="journal article" date="2021" name="BMC Genomics">
        <title>Datura genome reveals duplications of psychoactive alkaloid biosynthetic genes and high mutation rate following tissue culture.</title>
        <authorList>
            <person name="Rajewski A."/>
            <person name="Carter-House D."/>
            <person name="Stajich J."/>
            <person name="Litt A."/>
        </authorList>
    </citation>
    <scope>NUCLEOTIDE SEQUENCE [LARGE SCALE GENOMIC DNA]</scope>
    <source>
        <strain evidence="1">AR-01</strain>
    </source>
</reference>
<name>A0ABS8T5K1_DATST</name>
<comment type="caution">
    <text evidence="1">The sequence shown here is derived from an EMBL/GenBank/DDBJ whole genome shotgun (WGS) entry which is preliminary data.</text>
</comment>
<dbReference type="Proteomes" id="UP000823775">
    <property type="component" value="Unassembled WGS sequence"/>
</dbReference>
<protein>
    <submittedName>
        <fullName evidence="1">Uncharacterized protein</fullName>
    </submittedName>
</protein>
<sequence>MKNVACIKGDANMEEVEKDPKRKLRLILQSLKIKFWMFSLKIDVIQSTIASSCLDLQRKNFAITYLGYLILITGRERTQYFTSIATKILQIKELAFGILISYLLGGR</sequence>